<dbReference type="InterPro" id="IPR020479">
    <property type="entry name" value="HD_metazoa"/>
</dbReference>
<dbReference type="InParanoid" id="A0A3P8V636"/>
<evidence type="ECO:0000256" key="8">
    <source>
        <dbReference type="ARBA" id="ARBA00023242"/>
    </source>
</evidence>
<feature type="domain" description="Homeobox" evidence="12">
    <location>
        <begin position="158"/>
        <end position="218"/>
    </location>
</feature>
<keyword evidence="7" id="KW-0804">Transcription</keyword>
<feature type="region of interest" description="Disordered" evidence="11">
    <location>
        <begin position="142"/>
        <end position="162"/>
    </location>
</feature>
<sequence>MVIMLPSPVLTSSTTPFSVKDILKLELQQQSQQHQLQFISCFGLSGAAPSQSDAARPNKTSRTHSPPSCMLAGRDSPSPLSSGLSETQDRMSYLSAMTVPERLAGSGLPVEMFGIPAHTQSVELRLESEQEEQDNICGVLRNNCEDTDSDKPAAKQQRTRRKPRVLFSQAQVFELERRFKQQRYLSAPEREHLASSLKLTSTQVKIWFQNRRYKCKRQRQDKTLEMAGHHHHHHHHHPPPPPRRVAVPVLVRDGRPCLTGSQNYNSSYTVGAPNPYSYTYPPYSYNSSVYTNTYSCTYSALPALPPSSTTANAFVNMNLGNFGAQAQSQAPQGPVVAPCQGTLQGIRAW</sequence>
<evidence type="ECO:0000256" key="1">
    <source>
        <dbReference type="ARBA" id="ARBA00004123"/>
    </source>
</evidence>
<reference evidence="13" key="3">
    <citation type="submission" date="2025-09" db="UniProtKB">
        <authorList>
            <consortium name="Ensembl"/>
        </authorList>
    </citation>
    <scope>IDENTIFICATION</scope>
</reference>
<dbReference type="CDD" id="cd00086">
    <property type="entry name" value="homeodomain"/>
    <property type="match status" value="1"/>
</dbReference>
<dbReference type="GO" id="GO:0060037">
    <property type="term" value="P:pharyngeal system development"/>
    <property type="evidence" value="ECO:0007669"/>
    <property type="project" value="Ensembl"/>
</dbReference>
<evidence type="ECO:0000256" key="6">
    <source>
        <dbReference type="ARBA" id="ARBA00023155"/>
    </source>
</evidence>
<accession>A0A3P8V636</accession>
<dbReference type="InterPro" id="IPR050394">
    <property type="entry name" value="Homeobox_NK-like"/>
</dbReference>
<evidence type="ECO:0000313" key="13">
    <source>
        <dbReference type="Ensembl" id="ENSCSEP00000010017.1"/>
    </source>
</evidence>
<dbReference type="GO" id="GO:0030154">
    <property type="term" value="P:cell differentiation"/>
    <property type="evidence" value="ECO:0007669"/>
    <property type="project" value="TreeGrafter"/>
</dbReference>
<dbReference type="GO" id="GO:0040037">
    <property type="term" value="P:negative regulation of fibroblast growth factor receptor signaling pathway"/>
    <property type="evidence" value="ECO:0007669"/>
    <property type="project" value="Ensembl"/>
</dbReference>
<dbReference type="KEGG" id="csem:103387295"/>
<dbReference type="PANTHER" id="PTHR24340:SF32">
    <property type="entry name" value="HOMEOBOX PROTEIN NKX-2.3"/>
    <property type="match status" value="1"/>
</dbReference>
<dbReference type="PRINTS" id="PR00024">
    <property type="entry name" value="HOMEOBOX"/>
</dbReference>
<evidence type="ECO:0000256" key="7">
    <source>
        <dbReference type="ARBA" id="ARBA00023163"/>
    </source>
</evidence>
<dbReference type="SUPFAM" id="SSF46689">
    <property type="entry name" value="Homeodomain-like"/>
    <property type="match status" value="1"/>
</dbReference>
<dbReference type="InterPro" id="IPR009057">
    <property type="entry name" value="Homeodomain-like_sf"/>
</dbReference>
<keyword evidence="6 9" id="KW-0371">Homeobox</keyword>
<proteinExistence type="inferred from homology"/>
<name>A0A3P8V636_CYNSE</name>
<dbReference type="GO" id="GO:0051216">
    <property type="term" value="P:cartilage development"/>
    <property type="evidence" value="ECO:0007669"/>
    <property type="project" value="Ensembl"/>
</dbReference>
<evidence type="ECO:0000256" key="10">
    <source>
        <dbReference type="RuleBase" id="RU000682"/>
    </source>
</evidence>
<evidence type="ECO:0000256" key="4">
    <source>
        <dbReference type="ARBA" id="ARBA00023015"/>
    </source>
</evidence>
<keyword evidence="8 9" id="KW-0539">Nucleus</keyword>
<dbReference type="AlphaFoldDB" id="A0A3P8V636"/>
<dbReference type="PROSITE" id="PS50071">
    <property type="entry name" value="HOMEOBOX_2"/>
    <property type="match status" value="1"/>
</dbReference>
<reference evidence="13 14" key="1">
    <citation type="journal article" date="2014" name="Nat. Genet.">
        <title>Whole-genome sequence of a flatfish provides insights into ZW sex chromosome evolution and adaptation to a benthic lifestyle.</title>
        <authorList>
            <person name="Chen S."/>
            <person name="Zhang G."/>
            <person name="Shao C."/>
            <person name="Huang Q."/>
            <person name="Liu G."/>
            <person name="Zhang P."/>
            <person name="Song W."/>
            <person name="An N."/>
            <person name="Chalopin D."/>
            <person name="Volff J.N."/>
            <person name="Hong Y."/>
            <person name="Li Q."/>
            <person name="Sha Z."/>
            <person name="Zhou H."/>
            <person name="Xie M."/>
            <person name="Yu Q."/>
            <person name="Liu Y."/>
            <person name="Xiang H."/>
            <person name="Wang N."/>
            <person name="Wu K."/>
            <person name="Yang C."/>
            <person name="Zhou Q."/>
            <person name="Liao X."/>
            <person name="Yang L."/>
            <person name="Hu Q."/>
            <person name="Zhang J."/>
            <person name="Meng L."/>
            <person name="Jin L."/>
            <person name="Tian Y."/>
            <person name="Lian J."/>
            <person name="Yang J."/>
            <person name="Miao G."/>
            <person name="Liu S."/>
            <person name="Liang Z."/>
            <person name="Yan F."/>
            <person name="Li Y."/>
            <person name="Sun B."/>
            <person name="Zhang H."/>
            <person name="Zhang J."/>
            <person name="Zhu Y."/>
            <person name="Du M."/>
            <person name="Zhao Y."/>
            <person name="Schartl M."/>
            <person name="Tang Q."/>
            <person name="Wang J."/>
        </authorList>
    </citation>
    <scope>NUCLEOTIDE SEQUENCE</scope>
</reference>
<feature type="region of interest" description="Disordered" evidence="11">
    <location>
        <begin position="49"/>
        <end position="87"/>
    </location>
</feature>
<dbReference type="InterPro" id="IPR017970">
    <property type="entry name" value="Homeobox_CS"/>
</dbReference>
<dbReference type="GeneTree" id="ENSGT00940000157556"/>
<evidence type="ECO:0000256" key="9">
    <source>
        <dbReference type="PROSITE-ProRule" id="PRU00108"/>
    </source>
</evidence>
<keyword evidence="5 9" id="KW-0238">DNA-binding</keyword>
<dbReference type="OrthoDB" id="6159439at2759"/>
<dbReference type="FunFam" id="1.10.10.60:FF:000078">
    <property type="entry name" value="NK2 homeobox 3"/>
    <property type="match status" value="1"/>
</dbReference>
<comment type="subcellular location">
    <subcellularLocation>
        <location evidence="1 9 10">Nucleus</location>
    </subcellularLocation>
</comment>
<dbReference type="PROSITE" id="PS00027">
    <property type="entry name" value="HOMEOBOX_1"/>
    <property type="match status" value="1"/>
</dbReference>
<dbReference type="SMART" id="SM00389">
    <property type="entry name" value="HOX"/>
    <property type="match status" value="1"/>
</dbReference>
<dbReference type="CTD" id="30698"/>
<dbReference type="InterPro" id="IPR001356">
    <property type="entry name" value="HD"/>
</dbReference>
<reference evidence="13" key="2">
    <citation type="submission" date="2025-08" db="UniProtKB">
        <authorList>
            <consortium name="Ensembl"/>
        </authorList>
    </citation>
    <scope>IDENTIFICATION</scope>
</reference>
<dbReference type="Proteomes" id="UP000265120">
    <property type="component" value="Chromosome 12"/>
</dbReference>
<dbReference type="Pfam" id="PF00046">
    <property type="entry name" value="Homeodomain"/>
    <property type="match status" value="1"/>
</dbReference>
<feature type="compositionally biased region" description="Polar residues" evidence="11">
    <location>
        <begin position="49"/>
        <end position="66"/>
    </location>
</feature>
<comment type="similarity">
    <text evidence="2">Belongs to the NK-2 homeobox family.</text>
</comment>
<evidence type="ECO:0000259" key="12">
    <source>
        <dbReference type="PROSITE" id="PS50071"/>
    </source>
</evidence>
<evidence type="ECO:0000256" key="5">
    <source>
        <dbReference type="ARBA" id="ARBA00023125"/>
    </source>
</evidence>
<dbReference type="GO" id="GO:0005634">
    <property type="term" value="C:nucleus"/>
    <property type="evidence" value="ECO:0007669"/>
    <property type="project" value="UniProtKB-SubCell"/>
</dbReference>
<keyword evidence="14" id="KW-1185">Reference proteome</keyword>
<organism evidence="13 14">
    <name type="scientific">Cynoglossus semilaevis</name>
    <name type="common">Tongue sole</name>
    <dbReference type="NCBI Taxonomy" id="244447"/>
    <lineage>
        <taxon>Eukaryota</taxon>
        <taxon>Metazoa</taxon>
        <taxon>Chordata</taxon>
        <taxon>Craniata</taxon>
        <taxon>Vertebrata</taxon>
        <taxon>Euteleostomi</taxon>
        <taxon>Actinopterygii</taxon>
        <taxon>Neopterygii</taxon>
        <taxon>Teleostei</taxon>
        <taxon>Neoteleostei</taxon>
        <taxon>Acanthomorphata</taxon>
        <taxon>Carangaria</taxon>
        <taxon>Pleuronectiformes</taxon>
        <taxon>Pleuronectoidei</taxon>
        <taxon>Cynoglossidae</taxon>
        <taxon>Cynoglossinae</taxon>
        <taxon>Cynoglossus</taxon>
    </lineage>
</organism>
<evidence type="ECO:0000256" key="3">
    <source>
        <dbReference type="ARBA" id="ARBA00022473"/>
    </source>
</evidence>
<dbReference type="GeneID" id="103387295"/>
<dbReference type="GO" id="GO:0000978">
    <property type="term" value="F:RNA polymerase II cis-regulatory region sequence-specific DNA binding"/>
    <property type="evidence" value="ECO:0007669"/>
    <property type="project" value="TreeGrafter"/>
</dbReference>
<dbReference type="OMA" id="DGRPCLT"/>
<evidence type="ECO:0000313" key="14">
    <source>
        <dbReference type="Proteomes" id="UP000265120"/>
    </source>
</evidence>
<dbReference type="GO" id="GO:0000981">
    <property type="term" value="F:DNA-binding transcription factor activity, RNA polymerase II-specific"/>
    <property type="evidence" value="ECO:0007669"/>
    <property type="project" value="InterPro"/>
</dbReference>
<keyword evidence="4" id="KW-0805">Transcription regulation</keyword>
<dbReference type="PANTHER" id="PTHR24340">
    <property type="entry name" value="HOMEOBOX PROTEIN NKX"/>
    <property type="match status" value="1"/>
</dbReference>
<dbReference type="FunCoup" id="A0A3P8V636">
    <property type="interactions" value="193"/>
</dbReference>
<feature type="DNA-binding region" description="Homeobox" evidence="9">
    <location>
        <begin position="160"/>
        <end position="219"/>
    </location>
</feature>
<dbReference type="RefSeq" id="XP_008320092.1">
    <property type="nucleotide sequence ID" value="XM_008321870.3"/>
</dbReference>
<protein>
    <submittedName>
        <fullName evidence="13">NK2 homeobox 3</fullName>
    </submittedName>
</protein>
<evidence type="ECO:0000256" key="11">
    <source>
        <dbReference type="SAM" id="MobiDB-lite"/>
    </source>
</evidence>
<dbReference type="Ensembl" id="ENSCSET00000010136.1">
    <property type="protein sequence ID" value="ENSCSEP00000010017.1"/>
    <property type="gene ID" value="ENSCSEG00000006432.1"/>
</dbReference>
<dbReference type="Gene3D" id="1.10.10.60">
    <property type="entry name" value="Homeodomain-like"/>
    <property type="match status" value="1"/>
</dbReference>
<keyword evidence="3" id="KW-0217">Developmental protein</keyword>
<evidence type="ECO:0000256" key="2">
    <source>
        <dbReference type="ARBA" id="ARBA00005661"/>
    </source>
</evidence>